<reference evidence="8" key="1">
    <citation type="journal article" date="2016" name="Nat. Genet.">
        <title>The genome sequences of Arachis duranensis and Arachis ipaensis, the diploid ancestors of cultivated peanut.</title>
        <authorList>
            <person name="Bertioli D.J."/>
            <person name="Cannon S.B."/>
            <person name="Froenicke L."/>
            <person name="Huang G."/>
            <person name="Farmer A.D."/>
            <person name="Cannon E.K."/>
            <person name="Liu X."/>
            <person name="Gao D."/>
            <person name="Clevenger J."/>
            <person name="Dash S."/>
            <person name="Ren L."/>
            <person name="Moretzsohn M.C."/>
            <person name="Shirasawa K."/>
            <person name="Huang W."/>
            <person name="Vidigal B."/>
            <person name="Abernathy B."/>
            <person name="Chu Y."/>
            <person name="Niederhuth C.E."/>
            <person name="Umale P."/>
            <person name="Araujo A.C."/>
            <person name="Kozik A."/>
            <person name="Kim K.D."/>
            <person name="Burow M.D."/>
            <person name="Varshney R.K."/>
            <person name="Wang X."/>
            <person name="Zhang X."/>
            <person name="Barkley N."/>
            <person name="Guimaraes P.M."/>
            <person name="Isobe S."/>
            <person name="Guo B."/>
            <person name="Liao B."/>
            <person name="Stalker H.T."/>
            <person name="Schmitz R.J."/>
            <person name="Scheffler B.E."/>
            <person name="Leal-Bertioli S.C."/>
            <person name="Xun X."/>
            <person name="Jackson S.A."/>
            <person name="Michelmore R."/>
            <person name="Ozias-Akins P."/>
        </authorList>
    </citation>
    <scope>NUCLEOTIDE SEQUENCE [LARGE SCALE GENOMIC DNA]</scope>
    <source>
        <strain evidence="8">cv. V14167</strain>
    </source>
</reference>
<keyword evidence="8" id="KW-1185">Reference proteome</keyword>
<keyword evidence="3 6" id="KW-0479">Metal-binding</keyword>
<dbReference type="Proteomes" id="UP000515211">
    <property type="component" value="Chromosome 5"/>
</dbReference>
<proteinExistence type="inferred from homology"/>
<keyword evidence="4 6" id="KW-0560">Oxidoreductase</keyword>
<comment type="similarity">
    <text evidence="2 6">Belongs to the iron/ascorbate-dependent oxidoreductase family.</text>
</comment>
<reference evidence="9" key="2">
    <citation type="submission" date="2025-08" db="UniProtKB">
        <authorList>
            <consortium name="RefSeq"/>
        </authorList>
    </citation>
    <scope>IDENTIFICATION</scope>
    <source>
        <tissue evidence="9">Whole plant</tissue>
    </source>
</reference>
<dbReference type="GeneID" id="107491191"/>
<dbReference type="GO" id="GO:0046872">
    <property type="term" value="F:metal ion binding"/>
    <property type="evidence" value="ECO:0007669"/>
    <property type="project" value="UniProtKB-KW"/>
</dbReference>
<accession>A0A6P4DIC3</accession>
<gene>
    <name evidence="9" type="primary">LOC107491191</name>
</gene>
<dbReference type="InterPro" id="IPR005123">
    <property type="entry name" value="Oxoglu/Fe-dep_dioxygenase_dom"/>
</dbReference>
<protein>
    <submittedName>
        <fullName evidence="9">1-aminocyclopropane-1-carboxylate oxidase homolog 1-like</fullName>
    </submittedName>
</protein>
<organism evidence="8 9">
    <name type="scientific">Arachis duranensis</name>
    <name type="common">Wild peanut</name>
    <dbReference type="NCBI Taxonomy" id="130453"/>
    <lineage>
        <taxon>Eukaryota</taxon>
        <taxon>Viridiplantae</taxon>
        <taxon>Streptophyta</taxon>
        <taxon>Embryophyta</taxon>
        <taxon>Tracheophyta</taxon>
        <taxon>Spermatophyta</taxon>
        <taxon>Magnoliopsida</taxon>
        <taxon>eudicotyledons</taxon>
        <taxon>Gunneridae</taxon>
        <taxon>Pentapetalae</taxon>
        <taxon>rosids</taxon>
        <taxon>fabids</taxon>
        <taxon>Fabales</taxon>
        <taxon>Fabaceae</taxon>
        <taxon>Papilionoideae</taxon>
        <taxon>50 kb inversion clade</taxon>
        <taxon>dalbergioids sensu lato</taxon>
        <taxon>Dalbergieae</taxon>
        <taxon>Pterocarpus clade</taxon>
        <taxon>Arachis</taxon>
    </lineage>
</organism>
<name>A0A6P4DIC3_ARADU</name>
<dbReference type="GO" id="GO:0051213">
    <property type="term" value="F:dioxygenase activity"/>
    <property type="evidence" value="ECO:0007669"/>
    <property type="project" value="UniProtKB-ARBA"/>
</dbReference>
<dbReference type="InterPro" id="IPR026992">
    <property type="entry name" value="DIOX_N"/>
</dbReference>
<evidence type="ECO:0000256" key="5">
    <source>
        <dbReference type="ARBA" id="ARBA00023004"/>
    </source>
</evidence>
<dbReference type="FunFam" id="2.60.120.330:FF:000005">
    <property type="entry name" value="1-aminocyclopropane-1-carboxylate oxidase homolog 1"/>
    <property type="match status" value="1"/>
</dbReference>
<dbReference type="PANTHER" id="PTHR10209:SF884">
    <property type="entry name" value="1-AMINOCYCLOPROPANE-1-CARBOXYLATE OXIDASE HOMOLOG 1-LIKE"/>
    <property type="match status" value="1"/>
</dbReference>
<evidence type="ECO:0000259" key="7">
    <source>
        <dbReference type="PROSITE" id="PS51471"/>
    </source>
</evidence>
<sequence length="366" mass="41410">MVVTNNQEDGGYDRFKELKLLDETKEGVKGLVDAGLTKLPKIFIHDNLNTCSSHHVSANIPVIDLGSLYEQDNSSSRHEIVEKVKDACEKWGFFQVVNHDIPKSVLDEMLDGVRRFHEQDSEAKKKFYSRDISKRVYFLTNFDLYTAPSANWRDTLHCALSPAPFDPNQLPSVCRDIIMEYSNNVKRLGLTLFELLSEALGLKPGYFKDIDCAEGLFMLAHYFPSCPHPELTLGSSGHWDTSFLTVLLQDQVGGLQIFHENQWIDIKPVPGALIINVGDMMQLITNNKFVSSKHRVLAPKIGPRVSVACFFRQDHPPETFKVYGPIKELLTEENPPIYKNITVNDLITYQDSIGLNGVSALEHFKL</sequence>
<comment type="cofactor">
    <cofactor evidence="1">
        <name>Fe cation</name>
        <dbReference type="ChEBI" id="CHEBI:24875"/>
    </cofactor>
</comment>
<dbReference type="Pfam" id="PF03171">
    <property type="entry name" value="2OG-FeII_Oxy"/>
    <property type="match status" value="1"/>
</dbReference>
<dbReference type="InterPro" id="IPR044861">
    <property type="entry name" value="IPNS-like_FE2OG_OXY"/>
</dbReference>
<dbReference type="PANTHER" id="PTHR10209">
    <property type="entry name" value="OXIDOREDUCTASE, 2OG-FE II OXYGENASE FAMILY PROTEIN"/>
    <property type="match status" value="1"/>
</dbReference>
<evidence type="ECO:0000256" key="1">
    <source>
        <dbReference type="ARBA" id="ARBA00001962"/>
    </source>
</evidence>
<dbReference type="InterPro" id="IPR027443">
    <property type="entry name" value="IPNS-like_sf"/>
</dbReference>
<dbReference type="SUPFAM" id="SSF51197">
    <property type="entry name" value="Clavaminate synthase-like"/>
    <property type="match status" value="1"/>
</dbReference>
<evidence type="ECO:0000256" key="2">
    <source>
        <dbReference type="ARBA" id="ARBA00008056"/>
    </source>
</evidence>
<evidence type="ECO:0000256" key="4">
    <source>
        <dbReference type="ARBA" id="ARBA00023002"/>
    </source>
</evidence>
<dbReference type="Gene3D" id="2.60.120.330">
    <property type="entry name" value="B-lactam Antibiotic, Isopenicillin N Synthase, Chain"/>
    <property type="match status" value="1"/>
</dbReference>
<dbReference type="Pfam" id="PF14226">
    <property type="entry name" value="DIOX_N"/>
    <property type="match status" value="1"/>
</dbReference>
<evidence type="ECO:0000256" key="6">
    <source>
        <dbReference type="RuleBase" id="RU003682"/>
    </source>
</evidence>
<evidence type="ECO:0000313" key="9">
    <source>
        <dbReference type="RefSeq" id="XP_015967474.1"/>
    </source>
</evidence>
<evidence type="ECO:0000256" key="3">
    <source>
        <dbReference type="ARBA" id="ARBA00022723"/>
    </source>
</evidence>
<dbReference type="PROSITE" id="PS51471">
    <property type="entry name" value="FE2OG_OXY"/>
    <property type="match status" value="1"/>
</dbReference>
<feature type="domain" description="Fe2OG dioxygenase" evidence="7">
    <location>
        <begin position="212"/>
        <end position="314"/>
    </location>
</feature>
<evidence type="ECO:0000313" key="8">
    <source>
        <dbReference type="Proteomes" id="UP000515211"/>
    </source>
</evidence>
<dbReference type="OrthoDB" id="1415303at2759"/>
<dbReference type="AlphaFoldDB" id="A0A6P4DIC3"/>
<keyword evidence="5 6" id="KW-0408">Iron</keyword>
<dbReference type="RefSeq" id="XP_015967474.1">
    <property type="nucleotide sequence ID" value="XM_016111988.3"/>
</dbReference>
<dbReference type="KEGG" id="adu:107491191"/>